<feature type="binding site" evidence="11">
    <location>
        <position position="133"/>
    </location>
    <ligand>
        <name>NADP(+)</name>
        <dbReference type="ChEBI" id="CHEBI:58349"/>
    </ligand>
</feature>
<sequence length="329" mass="34855">MDAFFDADADLGLIRSLDVAVIGYGNQGRAQALNLRDSGVRVTVGLPAESRSRARAAQDGFDVMTAAEASARADLAVMLTADEAQAAIYAEAIAPNLRQGGALLFAHGLAIRFGLIVPRPDLDVLLVAPKGPGTALRSLYEQGSGLIALFAVGQDASGRACALALAYGSALGSGRVGMLPTSFAEECEADLFNEQAVLWGAIPELIHAGYETLVEAGFSPEVAYLECLTEVKLIADLIYERGIAGMREAISNTAEFGALEGGSRIVTADTRTEMRRILRDVRSGRFVESLLRDAEAGYPRLRVNRAQAADHPIEAVGRRLRQLSAPRAG</sequence>
<dbReference type="PIRSF" id="PIRSF000116">
    <property type="entry name" value="IlvC_gammaproteo"/>
    <property type="match status" value="1"/>
</dbReference>
<accession>A0A4Y8ZKY9</accession>
<evidence type="ECO:0000256" key="1">
    <source>
        <dbReference type="ARBA" id="ARBA00002172"/>
    </source>
</evidence>
<dbReference type="PROSITE" id="PS51850">
    <property type="entry name" value="KARI_N"/>
    <property type="match status" value="1"/>
</dbReference>
<dbReference type="GO" id="GO:0005829">
    <property type="term" value="C:cytosol"/>
    <property type="evidence" value="ECO:0007669"/>
    <property type="project" value="TreeGrafter"/>
</dbReference>
<comment type="caution">
    <text evidence="15">The sequence shown here is derived from an EMBL/GenBank/DDBJ whole genome shotgun (WGS) entry which is preliminary data.</text>
</comment>
<comment type="function">
    <text evidence="1 11">Involved in the biosynthesis of branched-chain amino acids (BCAA). Catalyzes an alkyl-migration followed by a ketol-acid reduction of (S)-2-acetolactate (S2AL) to yield (R)-2,3-dihydroxy-isovalerate. In the isomerase reaction, S2AL is rearranged via a Mg-dependent methyl migration to produce 3-hydroxy-3-methyl-2-ketobutyrate (HMKB). In the reductase reaction, this 2-ketoacid undergoes a metal-dependent reduction by NADPH to yield (R)-2,3-dihydroxy-isovalerate.</text>
</comment>
<dbReference type="AlphaFoldDB" id="A0A4Y8ZKY9"/>
<dbReference type="GO" id="GO:0050661">
    <property type="term" value="F:NADP binding"/>
    <property type="evidence" value="ECO:0007669"/>
    <property type="project" value="InterPro"/>
</dbReference>
<dbReference type="GO" id="GO:0004455">
    <property type="term" value="F:ketol-acid reductoisomerase activity"/>
    <property type="evidence" value="ECO:0007669"/>
    <property type="project" value="UniProtKB-UniRule"/>
</dbReference>
<evidence type="ECO:0000256" key="2">
    <source>
        <dbReference type="ARBA" id="ARBA00004864"/>
    </source>
</evidence>
<feature type="active site" evidence="11">
    <location>
        <position position="107"/>
    </location>
</feature>
<feature type="domain" description="KARI N-terminal Rossmann" evidence="13">
    <location>
        <begin position="1"/>
        <end position="181"/>
    </location>
</feature>
<dbReference type="PANTHER" id="PTHR21371:SF1">
    <property type="entry name" value="KETOL-ACID REDUCTOISOMERASE, MITOCHONDRIAL"/>
    <property type="match status" value="1"/>
</dbReference>
<evidence type="ECO:0000256" key="11">
    <source>
        <dbReference type="HAMAP-Rule" id="MF_00435"/>
    </source>
</evidence>
<organism evidence="15 16">
    <name type="scientific">Sphingomonas parva</name>
    <dbReference type="NCBI Taxonomy" id="2555898"/>
    <lineage>
        <taxon>Bacteria</taxon>
        <taxon>Pseudomonadati</taxon>
        <taxon>Pseudomonadota</taxon>
        <taxon>Alphaproteobacteria</taxon>
        <taxon>Sphingomonadales</taxon>
        <taxon>Sphingomonadaceae</taxon>
        <taxon>Sphingomonas</taxon>
    </lineage>
</organism>
<comment type="caution">
    <text evidence="11">Lacks conserved residue(s) required for the propagation of feature annotation.</text>
</comment>
<dbReference type="InterPro" id="IPR013023">
    <property type="entry name" value="KARI"/>
</dbReference>
<dbReference type="InterPro" id="IPR008927">
    <property type="entry name" value="6-PGluconate_DH-like_C_sf"/>
</dbReference>
<keyword evidence="7 11" id="KW-0460">Magnesium</keyword>
<keyword evidence="11" id="KW-0521">NADP</keyword>
<feature type="binding site" evidence="11">
    <location>
        <position position="50"/>
    </location>
    <ligand>
        <name>NADP(+)</name>
        <dbReference type="ChEBI" id="CHEBI:58349"/>
    </ligand>
</feature>
<dbReference type="InterPro" id="IPR014359">
    <property type="entry name" value="KARI_prok"/>
</dbReference>
<dbReference type="SUPFAM" id="SSF48179">
    <property type="entry name" value="6-phosphogluconate dehydrogenase C-terminal domain-like"/>
    <property type="match status" value="1"/>
</dbReference>
<dbReference type="HAMAP" id="MF_00435">
    <property type="entry name" value="IlvC"/>
    <property type="match status" value="1"/>
</dbReference>
<evidence type="ECO:0000256" key="9">
    <source>
        <dbReference type="ARBA" id="ARBA00023304"/>
    </source>
</evidence>
<comment type="cofactor">
    <cofactor evidence="11">
        <name>Mg(2+)</name>
        <dbReference type="ChEBI" id="CHEBI:18420"/>
    </cofactor>
    <text evidence="11">Binds 2 magnesium ions per subunit.</text>
</comment>
<dbReference type="EMBL" id="SPDV01000061">
    <property type="protein sequence ID" value="TFI56648.1"/>
    <property type="molecule type" value="Genomic_DNA"/>
</dbReference>
<evidence type="ECO:0000256" key="8">
    <source>
        <dbReference type="ARBA" id="ARBA00023002"/>
    </source>
</evidence>
<feature type="binding site" evidence="11">
    <location>
        <position position="52"/>
    </location>
    <ligand>
        <name>NADP(+)</name>
        <dbReference type="ChEBI" id="CHEBI:58349"/>
    </ligand>
</feature>
<keyword evidence="5 11" id="KW-0028">Amino-acid biosynthesis</keyword>
<dbReference type="InterPro" id="IPR000506">
    <property type="entry name" value="KARI_C"/>
</dbReference>
<keyword evidence="9 11" id="KW-0100">Branched-chain amino acid biosynthesis</keyword>
<comment type="catalytic activity">
    <reaction evidence="10 11">
        <text>(2R)-2,3-dihydroxy-3-methylbutanoate + NADP(+) = (2S)-2-acetolactate + NADPH + H(+)</text>
        <dbReference type="Rhea" id="RHEA:22068"/>
        <dbReference type="ChEBI" id="CHEBI:15378"/>
        <dbReference type="ChEBI" id="CHEBI:49072"/>
        <dbReference type="ChEBI" id="CHEBI:57783"/>
        <dbReference type="ChEBI" id="CHEBI:58349"/>
        <dbReference type="ChEBI" id="CHEBI:58476"/>
        <dbReference type="EC" id="1.1.1.86"/>
    </reaction>
</comment>
<keyword evidence="16" id="KW-1185">Reference proteome</keyword>
<evidence type="ECO:0000256" key="5">
    <source>
        <dbReference type="ARBA" id="ARBA00022605"/>
    </source>
</evidence>
<proteinExistence type="inferred from homology"/>
<comment type="similarity">
    <text evidence="4 11 12">Belongs to the ketol-acid reductoisomerase family.</text>
</comment>
<dbReference type="PANTHER" id="PTHR21371">
    <property type="entry name" value="KETOL-ACID REDUCTOISOMERASE, MITOCHONDRIAL"/>
    <property type="match status" value="1"/>
</dbReference>
<dbReference type="InterPro" id="IPR013116">
    <property type="entry name" value="KARI_N"/>
</dbReference>
<dbReference type="Pfam" id="PF01450">
    <property type="entry name" value="KARI_C"/>
    <property type="match status" value="1"/>
</dbReference>
<feature type="binding site" evidence="11 12">
    <location>
        <position position="190"/>
    </location>
    <ligand>
        <name>Mg(2+)</name>
        <dbReference type="ChEBI" id="CHEBI:18420"/>
        <label>2</label>
    </ligand>
</feature>
<evidence type="ECO:0000259" key="14">
    <source>
        <dbReference type="PROSITE" id="PS51851"/>
    </source>
</evidence>
<dbReference type="Proteomes" id="UP000298213">
    <property type="component" value="Unassembled WGS sequence"/>
</dbReference>
<dbReference type="GO" id="GO:0016853">
    <property type="term" value="F:isomerase activity"/>
    <property type="evidence" value="ECO:0007669"/>
    <property type="project" value="UniProtKB-KW"/>
</dbReference>
<comment type="catalytic activity">
    <reaction evidence="11">
        <text>(2R,3R)-2,3-dihydroxy-3-methylpentanoate + NADP(+) = (S)-2-ethyl-2-hydroxy-3-oxobutanoate + NADPH + H(+)</text>
        <dbReference type="Rhea" id="RHEA:13493"/>
        <dbReference type="ChEBI" id="CHEBI:15378"/>
        <dbReference type="ChEBI" id="CHEBI:49256"/>
        <dbReference type="ChEBI" id="CHEBI:49258"/>
        <dbReference type="ChEBI" id="CHEBI:57783"/>
        <dbReference type="ChEBI" id="CHEBI:58349"/>
        <dbReference type="EC" id="1.1.1.86"/>
    </reaction>
</comment>
<dbReference type="RefSeq" id="WP_135090064.1">
    <property type="nucleotide sequence ID" value="NZ_SPDV01000061.1"/>
</dbReference>
<dbReference type="NCBIfam" id="TIGR00465">
    <property type="entry name" value="ilvC"/>
    <property type="match status" value="1"/>
</dbReference>
<feature type="binding site" evidence="11">
    <location>
        <begin position="24"/>
        <end position="27"/>
    </location>
    <ligand>
        <name>NADP(+)</name>
        <dbReference type="ChEBI" id="CHEBI:58349"/>
    </ligand>
</feature>
<reference evidence="15 16" key="1">
    <citation type="submission" date="2019-03" db="EMBL/GenBank/DDBJ databases">
        <title>Genome sequence of Sphingomonas sp. 17J27-24.</title>
        <authorList>
            <person name="Kim M."/>
            <person name="Maeng S."/>
            <person name="Sathiyaraj S."/>
        </authorList>
    </citation>
    <scope>NUCLEOTIDE SEQUENCE [LARGE SCALE GENOMIC DNA]</scope>
    <source>
        <strain evidence="15 16">17J27-24</strain>
    </source>
</reference>
<evidence type="ECO:0000259" key="13">
    <source>
        <dbReference type="PROSITE" id="PS51850"/>
    </source>
</evidence>
<dbReference type="PROSITE" id="PS51851">
    <property type="entry name" value="KARI_C"/>
    <property type="match status" value="1"/>
</dbReference>
<dbReference type="GO" id="GO:0009099">
    <property type="term" value="P:L-valine biosynthetic process"/>
    <property type="evidence" value="ECO:0007669"/>
    <property type="project" value="UniProtKB-UniRule"/>
</dbReference>
<dbReference type="GO" id="GO:0009097">
    <property type="term" value="P:isoleucine biosynthetic process"/>
    <property type="evidence" value="ECO:0007669"/>
    <property type="project" value="UniProtKB-UniRule"/>
</dbReference>
<dbReference type="UniPathway" id="UPA00047">
    <property type="reaction ID" value="UER00056"/>
</dbReference>
<dbReference type="EC" id="1.1.1.86" evidence="11"/>
<dbReference type="Gene3D" id="6.10.240.10">
    <property type="match status" value="1"/>
</dbReference>
<feature type="binding site" evidence="11 12">
    <location>
        <position position="230"/>
    </location>
    <ligand>
        <name>Mg(2+)</name>
        <dbReference type="ChEBI" id="CHEBI:18420"/>
        <label>2</label>
    </ligand>
</feature>
<keyword evidence="15" id="KW-0413">Isomerase</keyword>
<evidence type="ECO:0000256" key="3">
    <source>
        <dbReference type="ARBA" id="ARBA00004885"/>
    </source>
</evidence>
<feature type="binding site" evidence="11 12">
    <location>
        <position position="194"/>
    </location>
    <ligand>
        <name>Mg(2+)</name>
        <dbReference type="ChEBI" id="CHEBI:18420"/>
        <label>1</label>
    </ligand>
</feature>
<dbReference type="Pfam" id="PF07991">
    <property type="entry name" value="KARI_N"/>
    <property type="match status" value="1"/>
</dbReference>
<dbReference type="SUPFAM" id="SSF51735">
    <property type="entry name" value="NAD(P)-binding Rossmann-fold domains"/>
    <property type="match status" value="1"/>
</dbReference>
<name>A0A4Y8ZKY9_9SPHN</name>
<comment type="pathway">
    <text evidence="3 11">Amino-acid biosynthesis; L-isoleucine biosynthesis; L-isoleucine from 2-oxobutanoate: step 2/4.</text>
</comment>
<keyword evidence="6 11" id="KW-0479">Metal-binding</keyword>
<dbReference type="NCBIfam" id="NF004017">
    <property type="entry name" value="PRK05479.1"/>
    <property type="match status" value="1"/>
</dbReference>
<gene>
    <name evidence="11 15" type="primary">ilvC</name>
    <name evidence="15" type="ORF">E2493_19040</name>
</gene>
<dbReference type="OrthoDB" id="9804088at2"/>
<feature type="binding site" evidence="11 12">
    <location>
        <position position="226"/>
    </location>
    <ligand>
        <name>Mg(2+)</name>
        <dbReference type="ChEBI" id="CHEBI:18420"/>
        <label>2</label>
    </ligand>
</feature>
<dbReference type="InterPro" id="IPR036291">
    <property type="entry name" value="NAD(P)-bd_dom_sf"/>
</dbReference>
<feature type="binding site" evidence="11 12">
    <location>
        <position position="190"/>
    </location>
    <ligand>
        <name>Mg(2+)</name>
        <dbReference type="ChEBI" id="CHEBI:18420"/>
        <label>1</label>
    </ligand>
</feature>
<comment type="pathway">
    <text evidence="2 11">Amino-acid biosynthesis; L-valine biosynthesis; L-valine from pyruvate: step 2/4.</text>
</comment>
<evidence type="ECO:0000313" key="15">
    <source>
        <dbReference type="EMBL" id="TFI56648.1"/>
    </source>
</evidence>
<evidence type="ECO:0000256" key="10">
    <source>
        <dbReference type="ARBA" id="ARBA00049021"/>
    </source>
</evidence>
<keyword evidence="8 11" id="KW-0560">Oxidoreductase</keyword>
<evidence type="ECO:0000256" key="4">
    <source>
        <dbReference type="ARBA" id="ARBA00010318"/>
    </source>
</evidence>
<dbReference type="UniPathway" id="UPA00049">
    <property type="reaction ID" value="UER00060"/>
</dbReference>
<evidence type="ECO:0000256" key="7">
    <source>
        <dbReference type="ARBA" id="ARBA00022842"/>
    </source>
</evidence>
<dbReference type="Gene3D" id="3.40.50.720">
    <property type="entry name" value="NAD(P)-binding Rossmann-like Domain"/>
    <property type="match status" value="1"/>
</dbReference>
<evidence type="ECO:0000313" key="16">
    <source>
        <dbReference type="Proteomes" id="UP000298213"/>
    </source>
</evidence>
<protein>
    <recommendedName>
        <fullName evidence="11">Ketol-acid reductoisomerase (NADP(+))</fullName>
        <shortName evidence="11">KARI</shortName>
        <ecNumber evidence="11">1.1.1.86</ecNumber>
    </recommendedName>
    <alternativeName>
        <fullName evidence="11">Acetohydroxy-acid isomeroreductase</fullName>
        <shortName evidence="11">AHIR</shortName>
    </alternativeName>
    <alternativeName>
        <fullName evidence="11">Alpha-keto-beta-hydroxylacyl reductoisomerase</fullName>
    </alternativeName>
</protein>
<evidence type="ECO:0000256" key="6">
    <source>
        <dbReference type="ARBA" id="ARBA00022723"/>
    </source>
</evidence>
<evidence type="ECO:0000256" key="12">
    <source>
        <dbReference type="PROSITE-ProRule" id="PRU01198"/>
    </source>
</evidence>
<dbReference type="GO" id="GO:0000287">
    <property type="term" value="F:magnesium ion binding"/>
    <property type="evidence" value="ECO:0007669"/>
    <property type="project" value="UniProtKB-UniRule"/>
</dbReference>
<feature type="binding site" evidence="11 12">
    <location>
        <position position="251"/>
    </location>
    <ligand>
        <name>substrate</name>
    </ligand>
</feature>
<feature type="domain" description="KARI C-terminal knotted" evidence="14">
    <location>
        <begin position="182"/>
        <end position="327"/>
    </location>
</feature>